<comment type="similarity">
    <text evidence="1">Belongs to the RLP family.</text>
</comment>
<dbReference type="Pfam" id="PF00560">
    <property type="entry name" value="LRR_1"/>
    <property type="match status" value="1"/>
</dbReference>
<dbReference type="Pfam" id="PF13855">
    <property type="entry name" value="LRR_8"/>
    <property type="match status" value="1"/>
</dbReference>
<comment type="caution">
    <text evidence="6">The sequence shown here is derived from an EMBL/GenBank/DDBJ whole genome shotgun (WGS) entry which is preliminary data.</text>
</comment>
<dbReference type="InterPro" id="IPR051502">
    <property type="entry name" value="RLP_Defense_Trigger"/>
</dbReference>
<sequence length="282" mass="31525">MGATSLKTCGIDLSCNKLTGQIPSELGNLSQIHALNLSHNNLIGVIPSSFSKLKQLESLDLSYNSLTGEIPNQLVELNSLAVFRVAHNNLSGSIPEQKAQFGTFDETSYEGNPFLCGPMLHKSCSKTDSPPPTSSASSDEEEDILLDIYVFRVSFLASYAVMLLATLVVLYINLYWRRAWFSLVEKCITTCRFSAVGNFLCIQSVVHIELDLSVLCRRTFCPLDKYVFPPSLYLPLCLLASSVRVSGHRTWISGFVQTLLYADFFYYYFQSWKNNVKLQLPA</sequence>
<dbReference type="Proteomes" id="UP001472677">
    <property type="component" value="Unassembled WGS sequence"/>
</dbReference>
<protein>
    <submittedName>
        <fullName evidence="6">Uncharacterized protein</fullName>
    </submittedName>
</protein>
<dbReference type="EMBL" id="JBBPBM010000021">
    <property type="protein sequence ID" value="KAK8548453.1"/>
    <property type="molecule type" value="Genomic_DNA"/>
</dbReference>
<proteinExistence type="inferred from homology"/>
<dbReference type="PANTHER" id="PTHR48062">
    <property type="entry name" value="RECEPTOR-LIKE PROTEIN 14"/>
    <property type="match status" value="1"/>
</dbReference>
<dbReference type="SUPFAM" id="SSF52058">
    <property type="entry name" value="L domain-like"/>
    <property type="match status" value="1"/>
</dbReference>
<evidence type="ECO:0000256" key="1">
    <source>
        <dbReference type="ARBA" id="ARBA00009592"/>
    </source>
</evidence>
<reference evidence="6 7" key="1">
    <citation type="journal article" date="2024" name="G3 (Bethesda)">
        <title>Genome assembly of Hibiscus sabdariffa L. provides insights into metabolisms of medicinal natural products.</title>
        <authorList>
            <person name="Kim T."/>
        </authorList>
    </citation>
    <scope>NUCLEOTIDE SEQUENCE [LARGE SCALE GENOMIC DNA]</scope>
    <source>
        <strain evidence="6">TK-2024</strain>
        <tissue evidence="6">Old leaves</tissue>
    </source>
</reference>
<organism evidence="6 7">
    <name type="scientific">Hibiscus sabdariffa</name>
    <name type="common">roselle</name>
    <dbReference type="NCBI Taxonomy" id="183260"/>
    <lineage>
        <taxon>Eukaryota</taxon>
        <taxon>Viridiplantae</taxon>
        <taxon>Streptophyta</taxon>
        <taxon>Embryophyta</taxon>
        <taxon>Tracheophyta</taxon>
        <taxon>Spermatophyta</taxon>
        <taxon>Magnoliopsida</taxon>
        <taxon>eudicotyledons</taxon>
        <taxon>Gunneridae</taxon>
        <taxon>Pentapetalae</taxon>
        <taxon>rosids</taxon>
        <taxon>malvids</taxon>
        <taxon>Malvales</taxon>
        <taxon>Malvaceae</taxon>
        <taxon>Malvoideae</taxon>
        <taxon>Hibiscus</taxon>
    </lineage>
</organism>
<dbReference type="PRINTS" id="PR00019">
    <property type="entry name" value="LEURICHRPT"/>
</dbReference>
<evidence type="ECO:0000313" key="7">
    <source>
        <dbReference type="Proteomes" id="UP001472677"/>
    </source>
</evidence>
<keyword evidence="2" id="KW-0433">Leucine-rich repeat</keyword>
<dbReference type="Gene3D" id="3.80.10.10">
    <property type="entry name" value="Ribonuclease Inhibitor"/>
    <property type="match status" value="1"/>
</dbReference>
<keyword evidence="4" id="KW-0675">Receptor</keyword>
<dbReference type="InterPro" id="IPR032675">
    <property type="entry name" value="LRR_dom_sf"/>
</dbReference>
<evidence type="ECO:0000256" key="3">
    <source>
        <dbReference type="ARBA" id="ARBA00022737"/>
    </source>
</evidence>
<evidence type="ECO:0000313" key="6">
    <source>
        <dbReference type="EMBL" id="KAK8548453.1"/>
    </source>
</evidence>
<keyword evidence="5" id="KW-0812">Transmembrane</keyword>
<keyword evidence="7" id="KW-1185">Reference proteome</keyword>
<keyword evidence="5" id="KW-0472">Membrane</keyword>
<dbReference type="PANTHER" id="PTHR48062:SF37">
    <property type="entry name" value="LRR RECEPTOR-LIKE SERINE_THREONINE-PROTEIN KINASE FLS2"/>
    <property type="match status" value="1"/>
</dbReference>
<keyword evidence="3" id="KW-0677">Repeat</keyword>
<evidence type="ECO:0000256" key="2">
    <source>
        <dbReference type="ARBA" id="ARBA00022614"/>
    </source>
</evidence>
<evidence type="ECO:0000256" key="5">
    <source>
        <dbReference type="SAM" id="Phobius"/>
    </source>
</evidence>
<name>A0ABR2DX68_9ROSI</name>
<keyword evidence="5" id="KW-1133">Transmembrane helix</keyword>
<accession>A0ABR2DX68</accession>
<dbReference type="InterPro" id="IPR001611">
    <property type="entry name" value="Leu-rich_rpt"/>
</dbReference>
<gene>
    <name evidence="6" type="ORF">V6N12_061367</name>
</gene>
<evidence type="ECO:0000256" key="4">
    <source>
        <dbReference type="ARBA" id="ARBA00023170"/>
    </source>
</evidence>
<feature type="transmembrane region" description="Helical" evidence="5">
    <location>
        <begin position="156"/>
        <end position="176"/>
    </location>
</feature>